<keyword evidence="4" id="KW-0045">Antibiotic biosynthesis</keyword>
<dbReference type="SMART" id="SM00822">
    <property type="entry name" value="PKS_KR"/>
    <property type="match status" value="2"/>
</dbReference>
<dbReference type="PROSITE" id="PS52004">
    <property type="entry name" value="KS3_2"/>
    <property type="match status" value="2"/>
</dbReference>
<dbReference type="PANTHER" id="PTHR43775:SF51">
    <property type="entry name" value="INACTIVE PHENOLPHTHIOCEROL SYNTHESIS POLYKETIDE SYNTHASE TYPE I PKS1-RELATED"/>
    <property type="match status" value="1"/>
</dbReference>
<feature type="region of interest" description="Disordered" evidence="7">
    <location>
        <begin position="1909"/>
        <end position="1929"/>
    </location>
</feature>
<keyword evidence="11" id="KW-1185">Reference proteome</keyword>
<sequence length="3091" mass="325147">NITNPDDLWNLVTTATDGISTFPTNRGWDLNVGEGRAPEGGFLYDAGEFDADFFGIGPREALAMDPQQRLLLETSWEALERAGLDPTSLRGSRTGVFAGLMYHDYVTQVSGVETAEGYLGTGNAGSVVSGRVAYALGLEGPAVTVDTACSSSLVALHWAIQALRSGECDMALAGGVTVMATPTTFAEFSRQGGLAFDGRCKSFSDDADGTGWGEGVGVLLVERLSDARRNGHQVLAVVRGSAVNQDGASNGLTAPNGPSQQRVIRAALAGAGLTGADVDAVEAHGTGTTLGDPIEAQALLATYGQERPEDGRPLWLGSIKSNLGHTQAAAGVAGIIKMVMAMRHGVLPRTLHVDRPSTKVDWSAGAVALLTETREWPETGDRPRRAGVSSFGISGTNAHVILESAEPEPVAGTEQPETALPAVPWVLSAKSPEALAGQAERLLPLATGGVSPVDVGWSLVSSRTQFDHRAVVFGEDREELLRAVAEGRPAAGVVSGVVGGGRSAFLFSGQGSQRAGMGRELYAAFPVFADAFDAVCAELDGHLDRPVKELIFDAESDLLDRTVYTQAGLFAVEVALFRLMEHWGVTPDYLLGHSIGELAAAHVAGVWSLEDAAALVAARGRLMQALPEGGAMVAVQATEDEVLPLLTDNVSIAALNGPNSVVVSGDEGEALAIAERFGKSKRLRVSHAFHSPRMEPMLEEFRQILQAATFHAPRIPIVSNLTGETAGEELLTADYWVNHVRNAVRFADGIRHLDAQGVTTYLELGPGGVLTAMAQDCVTDAAFVPALRKNRAEADAVVTALAELHTHGTAVDWTAYFAGTNPRRVDLPTYAFQHQHYWPEPAEPEALTAADPADAAFWRAVEDEDLSALDLSGDLSLKDALPALSSWRDRQRQHSTLDRWRYRVVWRPVRIADGDVTGRWLLVEPAEGPADDGPRVGGLAEALAEHGAEVVRVVAADRAALAERLAEAVAPGAVSGVVSTLGLRDTVVLVQALGDADVTAPLWCLTRGAVSTGGVDPVVRPEQAAVWGIGRVAALELPHRWGGLVDLPEEFDDSATARLCAVLASAGDEDQVAVRGTGVYARRLVRVSAGHRASTAWRPRGTVVVTGGTGALGARVARRLAEGGAEHLVLTSRRGPEAPGAAQLRDELSASGTRVTVAACDVTDREALYQLLDGLRSAQEEITAVVHTAGIGPTRPVADLGDEELRAVQEAKVRGAVLLDAYFGEDVPLDAFVLFSSSAGVWGSAGQGAYAAANAHLDALAEQRRSRGLAATSLAWGAWGGGGMADGEAGELMRKRGLPLMDPGLALLALEHATASDETCQVVADVDWELFAPRFTAARPRPLISEIPEVQALARTAEQSLLDGAANGSAFVTRLRGLSAAEQHQTLLKLVRTEAAAVLGHPGPEAVKPGRVFQDLGFDSLAVVELRNRLKAATGLSLAATLAFDHPSPEALARHLHSALLGGSGTAEQDGLPAARGGVTDDDPIVVVGMSCRFPGGVNSPEQLWELIVAGEDAVGGFPLDRGWDLERLYDPTRSTPNTTYVDRGGFLYEAGYFDPALFGISPREALGMDPQQRLLLETSWEAFERSGIDPASVRGTRTGVFAGTNGQDYATLLLGVTDADSLSMTSNAASVVSGRLSYTFGLEGPAVTVDTACSSSLVALHLAVQALRSGECDLALAGGVTVMSTPGAFIEFSRQGGLASDGRVKAFADAADGTGWGEGVGMLLVERLSDARRNGHPVLAVVRGSAVNQDGASNGLTAPNGPAQQRVIRAALASGGLTGADVDAVEAHGTGTTLGDPIEAQALLATYGQDRPEDGRPLWLGSVKSNIGHTQAAAGVAGIIKMVMAMRHGVLPRTLHVDRPSTHVDWSAGAVELLTEDRPWHPDDRPRRAAVSSFGISGTNAHVILEAPDAEDDREPGEDGGVPVAGPLSWPVSGMSERALRAQAERLRAYAVDAPDLLDVGHSLATTRAALPHRAVVQGHDRDALVAALGHLALGEDSAEGIVRGVALGGETAFLFSGQGSQRAGMGRELYAAFPVFADALDVVCAELDKHLDRPVKELVFDAESDLLDRTVYTQAGLFAVEVALFRLMEHWGVTPDYLLGHSIGELAAAHVAGVWSLEDAAALVAARGRLMQALPEGGAMVAVQATEDEILPLLTTNISIAALNGPTSVVISGDEDEVTAIAERFAKSKKLRVSHAFHSPRMEPMLEEFRQILQTATFHTPRIPIVSNLTGQTAGEELLTADYWVNHVRQAVRFADGIRHLETQGVTTYLELGPGGVLSAMAQETTTDAAFIPALRKNRPETDAVVTVLAELHVNGAPVDWAAYYARTNPRRVDLPTYAFQHQHYWPQVSFGSPSGTVEKGEATDDAFWEAVHRADLAGLSETLGLGGEEKAAALGDVLPALSSWHQEQRKRTAADSWRYKVVWRPLTEPAVPALSGTWLMVVPEAGAEESLVAACSAALAEHGASVEILRPAEEPDLVARLRSLSAAAPDGVLSLLAMDERPHPEHAIVPNGLAEGLALLKAMAEAELDVPLWSVTRSAVAVTGEDGPARPAQAQTWGLGRVAALEHPRRWGGLVDLPERPGSGDLSRMIPVLAQRTAAAGPPPGGVEDQVAVRASGILTRRLVPAATDGAAPRRRWRPRGTVVVTGGTGAIGGHVARWLAANGAEHLVLTSRRGEDAPGARELKAELEAAGSRVTVAACDVADRDSVEELLAKLASDGDEVRTVMHAAGVGLLAPLTECGPEAAAYVANGKVAGARHFDELLDPARLDAIVHFTSVAGVWGVGEHGVYAAANAHLDALAQRSRARGVPSVAVAWGPWADGGMVAGAGDGGGEGALTRHGVLALRPELAMVALQQALDHDDTAVVLADMDWERFAPVFTMNGDRPLLAEIPQVRELTARQDALVSEETGSAPALRAELAALSDAERDQRVLDLVREHTASVLGHSSAQEIEARRPFQDLGFDSLTAVELRNRLGAATGLRLPATMVFDHPTPAALAAFVKAEVLPAAPGQVLPSAEELDSLEEALAARTGDDIGRVRVVMRLEALLSKLSRGHGDEPAKGAQEGAMAGLESATNEELFDLIDRDLGLS</sequence>
<dbReference type="SUPFAM" id="SSF53901">
    <property type="entry name" value="Thiolase-like"/>
    <property type="match status" value="2"/>
</dbReference>
<feature type="compositionally biased region" description="Acidic residues" evidence="7">
    <location>
        <begin position="1909"/>
        <end position="1919"/>
    </location>
</feature>
<dbReference type="InterPro" id="IPR016036">
    <property type="entry name" value="Malonyl_transacylase_ACP-bd"/>
</dbReference>
<evidence type="ECO:0000259" key="8">
    <source>
        <dbReference type="PROSITE" id="PS50075"/>
    </source>
</evidence>
<dbReference type="SUPFAM" id="SSF55048">
    <property type="entry name" value="Probable ACP-binding domain of malonyl-CoA ACP transacylase"/>
    <property type="match status" value="2"/>
</dbReference>
<dbReference type="NCBIfam" id="NF045894">
    <property type="entry name" value="PKS_plus_SDR"/>
    <property type="match status" value="2"/>
</dbReference>
<dbReference type="SUPFAM" id="SSF47336">
    <property type="entry name" value="ACP-like"/>
    <property type="match status" value="2"/>
</dbReference>
<evidence type="ECO:0000256" key="1">
    <source>
        <dbReference type="ARBA" id="ARBA00022450"/>
    </source>
</evidence>
<dbReference type="Gene3D" id="1.10.1200.10">
    <property type="entry name" value="ACP-like"/>
    <property type="match status" value="2"/>
</dbReference>
<dbReference type="InterPro" id="IPR001227">
    <property type="entry name" value="Ac_transferase_dom_sf"/>
</dbReference>
<dbReference type="InterPro" id="IPR036736">
    <property type="entry name" value="ACP-like_sf"/>
</dbReference>
<dbReference type="InterPro" id="IPR018201">
    <property type="entry name" value="Ketoacyl_synth_AS"/>
</dbReference>
<dbReference type="InterPro" id="IPR057326">
    <property type="entry name" value="KR_dom"/>
</dbReference>
<dbReference type="InterPro" id="IPR014031">
    <property type="entry name" value="Ketoacyl_synth_C"/>
</dbReference>
<comment type="caution">
    <text evidence="10">The sequence shown here is derived from an EMBL/GenBank/DDBJ whole genome shotgun (WGS) entry which is preliminary data.</text>
</comment>
<keyword evidence="2" id="KW-0597">Phosphoprotein</keyword>
<accession>A0ABV3EYU7</accession>
<dbReference type="InterPro" id="IPR020806">
    <property type="entry name" value="PKS_PP-bd"/>
</dbReference>
<feature type="domain" description="Carrier" evidence="8">
    <location>
        <begin position="2931"/>
        <end position="3006"/>
    </location>
</feature>
<dbReference type="InterPro" id="IPR006162">
    <property type="entry name" value="Ppantetheine_attach_site"/>
</dbReference>
<dbReference type="InterPro" id="IPR016039">
    <property type="entry name" value="Thiolase-like"/>
</dbReference>
<dbReference type="InterPro" id="IPR014030">
    <property type="entry name" value="Ketoacyl_synth_N"/>
</dbReference>
<keyword evidence="6" id="KW-0012">Acyltransferase</keyword>
<dbReference type="Gene3D" id="3.40.47.10">
    <property type="match status" value="2"/>
</dbReference>
<feature type="non-terminal residue" evidence="10">
    <location>
        <position position="1"/>
    </location>
</feature>
<keyword evidence="3" id="KW-0808">Transferase</keyword>
<dbReference type="Pfam" id="PF00698">
    <property type="entry name" value="Acyl_transf_1"/>
    <property type="match status" value="2"/>
</dbReference>
<evidence type="ECO:0000256" key="7">
    <source>
        <dbReference type="SAM" id="MobiDB-lite"/>
    </source>
</evidence>
<evidence type="ECO:0000256" key="5">
    <source>
        <dbReference type="ARBA" id="ARBA00023268"/>
    </source>
</evidence>
<proteinExistence type="predicted"/>
<dbReference type="Pfam" id="PF08659">
    <property type="entry name" value="KR"/>
    <property type="match status" value="2"/>
</dbReference>
<dbReference type="PROSITE" id="PS00606">
    <property type="entry name" value="KS3_1"/>
    <property type="match status" value="2"/>
</dbReference>
<dbReference type="Pfam" id="PF18369">
    <property type="entry name" value="PKS_DE"/>
    <property type="match status" value="2"/>
</dbReference>
<evidence type="ECO:0000256" key="4">
    <source>
        <dbReference type="ARBA" id="ARBA00023194"/>
    </source>
</evidence>
<evidence type="ECO:0000256" key="6">
    <source>
        <dbReference type="ARBA" id="ARBA00023315"/>
    </source>
</evidence>
<dbReference type="Pfam" id="PF00550">
    <property type="entry name" value="PP-binding"/>
    <property type="match status" value="2"/>
</dbReference>
<dbReference type="SMART" id="SM01294">
    <property type="entry name" value="PKS_PP_betabranch"/>
    <property type="match status" value="2"/>
</dbReference>
<evidence type="ECO:0000313" key="11">
    <source>
        <dbReference type="Proteomes" id="UP001551584"/>
    </source>
</evidence>
<keyword evidence="1" id="KW-0596">Phosphopantetheine</keyword>
<dbReference type="Gene3D" id="3.40.50.11460">
    <property type="match status" value="1"/>
</dbReference>
<dbReference type="SMART" id="SM00825">
    <property type="entry name" value="PKS_KS"/>
    <property type="match status" value="2"/>
</dbReference>
<organism evidence="10 11">
    <name type="scientific">Streptomyces chilikensis</name>
    <dbReference type="NCBI Taxonomy" id="1194079"/>
    <lineage>
        <taxon>Bacteria</taxon>
        <taxon>Bacillati</taxon>
        <taxon>Actinomycetota</taxon>
        <taxon>Actinomycetes</taxon>
        <taxon>Kitasatosporales</taxon>
        <taxon>Streptomycetaceae</taxon>
        <taxon>Streptomyces</taxon>
    </lineage>
</organism>
<dbReference type="InterPro" id="IPR032821">
    <property type="entry name" value="PKS_assoc"/>
</dbReference>
<dbReference type="CDD" id="cd00833">
    <property type="entry name" value="PKS"/>
    <property type="match status" value="2"/>
</dbReference>
<dbReference type="Gene3D" id="3.40.50.720">
    <property type="entry name" value="NAD(P)-binding Rossmann-like Domain"/>
    <property type="match status" value="2"/>
</dbReference>
<dbReference type="SMART" id="SM00827">
    <property type="entry name" value="PKS_AT"/>
    <property type="match status" value="2"/>
</dbReference>
<keyword evidence="5" id="KW-0511">Multifunctional enzyme</keyword>
<dbReference type="SMART" id="SM00823">
    <property type="entry name" value="PKS_PP"/>
    <property type="match status" value="2"/>
</dbReference>
<dbReference type="InterPro" id="IPR013968">
    <property type="entry name" value="PKS_KR"/>
</dbReference>
<dbReference type="SUPFAM" id="SSF51735">
    <property type="entry name" value="NAD(P)-binding Rossmann-fold domains"/>
    <property type="match status" value="4"/>
</dbReference>
<evidence type="ECO:0000313" key="10">
    <source>
        <dbReference type="EMBL" id="MEU9581385.1"/>
    </source>
</evidence>
<dbReference type="Pfam" id="PF00109">
    <property type="entry name" value="ketoacyl-synt"/>
    <property type="match status" value="2"/>
</dbReference>
<evidence type="ECO:0000259" key="9">
    <source>
        <dbReference type="PROSITE" id="PS52004"/>
    </source>
</evidence>
<dbReference type="PROSITE" id="PS50075">
    <property type="entry name" value="CARRIER"/>
    <property type="match status" value="2"/>
</dbReference>
<feature type="domain" description="Carrier" evidence="8">
    <location>
        <begin position="1385"/>
        <end position="1460"/>
    </location>
</feature>
<protein>
    <submittedName>
        <fullName evidence="10">Type I polyketide synthase</fullName>
    </submittedName>
</protein>
<name>A0ABV3EYU7_9ACTN</name>
<dbReference type="Gene3D" id="3.40.366.10">
    <property type="entry name" value="Malonyl-Coenzyme A Acyl Carrier Protein, domain 2"/>
    <property type="match status" value="2"/>
</dbReference>
<evidence type="ECO:0000256" key="3">
    <source>
        <dbReference type="ARBA" id="ARBA00022679"/>
    </source>
</evidence>
<dbReference type="Pfam" id="PF16197">
    <property type="entry name" value="KAsynt_C_assoc"/>
    <property type="match status" value="2"/>
</dbReference>
<gene>
    <name evidence="10" type="ORF">AB0D95_29650</name>
</gene>
<dbReference type="Pfam" id="PF02801">
    <property type="entry name" value="Ketoacyl-synt_C"/>
    <property type="match status" value="2"/>
</dbReference>
<dbReference type="InterPro" id="IPR050091">
    <property type="entry name" value="PKS_NRPS_Biosynth_Enz"/>
</dbReference>
<evidence type="ECO:0000256" key="2">
    <source>
        <dbReference type="ARBA" id="ARBA00022553"/>
    </source>
</evidence>
<feature type="domain" description="Ketosynthase family 3 (KS3)" evidence="9">
    <location>
        <begin position="1482"/>
        <end position="1908"/>
    </location>
</feature>
<dbReference type="PANTHER" id="PTHR43775">
    <property type="entry name" value="FATTY ACID SYNTHASE"/>
    <property type="match status" value="1"/>
</dbReference>
<feature type="domain" description="Ketosynthase family 3 (KS3)" evidence="9">
    <location>
        <begin position="1"/>
        <end position="404"/>
    </location>
</feature>
<dbReference type="InterPro" id="IPR009081">
    <property type="entry name" value="PP-bd_ACP"/>
</dbReference>
<dbReference type="InterPro" id="IPR016035">
    <property type="entry name" value="Acyl_Trfase/lysoPLipase"/>
</dbReference>
<dbReference type="InterPro" id="IPR020841">
    <property type="entry name" value="PKS_Beta-ketoAc_synthase_dom"/>
</dbReference>
<reference evidence="10 11" key="1">
    <citation type="submission" date="2024-06" db="EMBL/GenBank/DDBJ databases">
        <title>The Natural Products Discovery Center: Release of the First 8490 Sequenced Strains for Exploring Actinobacteria Biosynthetic Diversity.</title>
        <authorList>
            <person name="Kalkreuter E."/>
            <person name="Kautsar S.A."/>
            <person name="Yang D."/>
            <person name="Bader C.D."/>
            <person name="Teijaro C.N."/>
            <person name="Fluegel L."/>
            <person name="Davis C.M."/>
            <person name="Simpson J.R."/>
            <person name="Lauterbach L."/>
            <person name="Steele A.D."/>
            <person name="Gui C."/>
            <person name="Meng S."/>
            <person name="Li G."/>
            <person name="Viehrig K."/>
            <person name="Ye F."/>
            <person name="Su P."/>
            <person name="Kiefer A.F."/>
            <person name="Nichols A."/>
            <person name="Cepeda A.J."/>
            <person name="Yan W."/>
            <person name="Fan B."/>
            <person name="Jiang Y."/>
            <person name="Adhikari A."/>
            <person name="Zheng C.-J."/>
            <person name="Schuster L."/>
            <person name="Cowan T.M."/>
            <person name="Smanski M.J."/>
            <person name="Chevrette M.G."/>
            <person name="De Carvalho L.P.S."/>
            <person name="Shen B."/>
        </authorList>
    </citation>
    <scope>NUCLEOTIDE SEQUENCE [LARGE SCALE GENOMIC DNA]</scope>
    <source>
        <strain evidence="10 11">NPDC048117</strain>
    </source>
</reference>
<dbReference type="Proteomes" id="UP001551584">
    <property type="component" value="Unassembled WGS sequence"/>
</dbReference>
<dbReference type="EMBL" id="JBEZNA010000116">
    <property type="protein sequence ID" value="MEU9581385.1"/>
    <property type="molecule type" value="Genomic_DNA"/>
</dbReference>
<dbReference type="RefSeq" id="WP_359277968.1">
    <property type="nucleotide sequence ID" value="NZ_JBEZNA010000116.1"/>
</dbReference>
<dbReference type="PROSITE" id="PS00012">
    <property type="entry name" value="PHOSPHOPANTETHEINE"/>
    <property type="match status" value="2"/>
</dbReference>
<dbReference type="Gene3D" id="3.30.70.3290">
    <property type="match status" value="2"/>
</dbReference>
<dbReference type="SUPFAM" id="SSF52151">
    <property type="entry name" value="FabD/lysophospholipase-like"/>
    <property type="match status" value="2"/>
</dbReference>
<dbReference type="InterPro" id="IPR041618">
    <property type="entry name" value="PKS_DE"/>
</dbReference>
<dbReference type="Gene3D" id="6.10.140.1830">
    <property type="match status" value="2"/>
</dbReference>
<dbReference type="InterPro" id="IPR036291">
    <property type="entry name" value="NAD(P)-bd_dom_sf"/>
</dbReference>
<dbReference type="InterPro" id="IPR014043">
    <property type="entry name" value="Acyl_transferase_dom"/>
</dbReference>
<dbReference type="CDD" id="cd08952">
    <property type="entry name" value="KR_1_SDR_x"/>
    <property type="match status" value="2"/>
</dbReference>